<evidence type="ECO:0000256" key="1">
    <source>
        <dbReference type="ARBA" id="ARBA00007789"/>
    </source>
</evidence>
<dbReference type="InterPro" id="IPR019949">
    <property type="entry name" value="CmoO-like"/>
</dbReference>
<organism evidence="4 5">
    <name type="scientific">Lunatimonas lonarensis</name>
    <dbReference type="NCBI Taxonomy" id="1232681"/>
    <lineage>
        <taxon>Bacteria</taxon>
        <taxon>Pseudomonadati</taxon>
        <taxon>Bacteroidota</taxon>
        <taxon>Cytophagia</taxon>
        <taxon>Cytophagales</taxon>
        <taxon>Cyclobacteriaceae</taxon>
    </lineage>
</organism>
<sequence length="342" mass="38434">MDPSTPYSILDLAILREGYDARDAYHRTLDLTQQVEQMGFKRFWVAEHHNMANVASSAPTLLMGYLAQGTQHIRIGSGGIMLPNHSPLMVAEQIGFLETLYPGRIDLGLGRAPGTDQRTAAVLRRGRMESIQEFPNDLEDLKSYFSEDNWDAPVRAFPAEGLQVPMFLLGSSLYSAGLAAKKGMPYVFASHFAPSHFSQAAHFYRVNFTPSAENPKPYFIACVNMILAESEERAQFLASSFYQLALGIVRGKSYPLKQPIPEMRAVWTEREEAAVENMLAYSFIGTPKSVRPALERFIAKGYVDELMVSCNMYDHGDSLTSYRLVRNLMLKIRKNAYLLDKP</sequence>
<evidence type="ECO:0000313" key="5">
    <source>
        <dbReference type="Proteomes" id="UP000013909"/>
    </source>
</evidence>
<reference evidence="4 5" key="1">
    <citation type="submission" date="2013-02" db="EMBL/GenBank/DDBJ databases">
        <title>A novel strain isolated from Lonar lake, Maharashtra, India.</title>
        <authorList>
            <person name="Singh A."/>
        </authorList>
    </citation>
    <scope>NUCLEOTIDE SEQUENCE [LARGE SCALE GENOMIC DNA]</scope>
    <source>
        <strain evidence="4 5">AK24</strain>
    </source>
</reference>
<dbReference type="FunFam" id="3.20.20.30:FF:000002">
    <property type="entry name" value="LLM class flavin-dependent oxidoreductase"/>
    <property type="match status" value="1"/>
</dbReference>
<dbReference type="EMBL" id="AQHR01000066">
    <property type="protein sequence ID" value="EON77101.1"/>
    <property type="molecule type" value="Genomic_DNA"/>
</dbReference>
<keyword evidence="5" id="KW-1185">Reference proteome</keyword>
<dbReference type="Pfam" id="PF00296">
    <property type="entry name" value="Bac_luciferase"/>
    <property type="match status" value="1"/>
</dbReference>
<gene>
    <name evidence="4" type="ORF">ADIS_2411</name>
</gene>
<comment type="caution">
    <text evidence="4">The sequence shown here is derived from an EMBL/GenBank/DDBJ whole genome shotgun (WGS) entry which is preliminary data.</text>
</comment>
<dbReference type="AlphaFoldDB" id="R7ZSK0"/>
<evidence type="ECO:0000313" key="4">
    <source>
        <dbReference type="EMBL" id="EON77101.1"/>
    </source>
</evidence>
<dbReference type="GO" id="GO:0016705">
    <property type="term" value="F:oxidoreductase activity, acting on paired donors, with incorporation or reduction of molecular oxygen"/>
    <property type="evidence" value="ECO:0007669"/>
    <property type="project" value="InterPro"/>
</dbReference>
<dbReference type="SUPFAM" id="SSF51679">
    <property type="entry name" value="Bacterial luciferase-like"/>
    <property type="match status" value="1"/>
</dbReference>
<evidence type="ECO:0000256" key="2">
    <source>
        <dbReference type="ARBA" id="ARBA00074555"/>
    </source>
</evidence>
<comment type="similarity">
    <text evidence="1">To bacterial alkanal monooxygenase alpha and beta chains.</text>
</comment>
<dbReference type="OrthoDB" id="9780518at2"/>
<dbReference type="NCBIfam" id="TIGR03558">
    <property type="entry name" value="oxido_grp_1"/>
    <property type="match status" value="1"/>
</dbReference>
<feature type="domain" description="Luciferase-like" evidence="3">
    <location>
        <begin position="20"/>
        <end position="297"/>
    </location>
</feature>
<name>R7ZSK0_9BACT</name>
<dbReference type="Gene3D" id="3.20.20.30">
    <property type="entry name" value="Luciferase-like domain"/>
    <property type="match status" value="1"/>
</dbReference>
<protein>
    <recommendedName>
        <fullName evidence="2">Luciferase-like monooxygenase</fullName>
    </recommendedName>
</protein>
<dbReference type="InterPro" id="IPR050766">
    <property type="entry name" value="Bact_Lucif_Oxidored"/>
</dbReference>
<evidence type="ECO:0000259" key="3">
    <source>
        <dbReference type="Pfam" id="PF00296"/>
    </source>
</evidence>
<dbReference type="Proteomes" id="UP000013909">
    <property type="component" value="Unassembled WGS sequence"/>
</dbReference>
<dbReference type="InterPro" id="IPR011251">
    <property type="entry name" value="Luciferase-like_dom"/>
</dbReference>
<dbReference type="PATRIC" id="fig|1288963.3.peg.2404"/>
<dbReference type="GO" id="GO:0005829">
    <property type="term" value="C:cytosol"/>
    <property type="evidence" value="ECO:0007669"/>
    <property type="project" value="TreeGrafter"/>
</dbReference>
<proteinExistence type="predicted"/>
<accession>R7ZSK0</accession>
<dbReference type="PANTHER" id="PTHR30137:SF6">
    <property type="entry name" value="LUCIFERASE-LIKE MONOOXYGENASE"/>
    <property type="match status" value="1"/>
</dbReference>
<dbReference type="STRING" id="1232681.ADIS_2411"/>
<dbReference type="PANTHER" id="PTHR30137">
    <property type="entry name" value="LUCIFERASE-LIKE MONOOXYGENASE"/>
    <property type="match status" value="1"/>
</dbReference>
<dbReference type="InterPro" id="IPR036661">
    <property type="entry name" value="Luciferase-like_sf"/>
</dbReference>
<dbReference type="RefSeq" id="WP_010854548.1">
    <property type="nucleotide sequence ID" value="NZ_AQHR01000066.1"/>
</dbReference>